<evidence type="ECO:0000256" key="11">
    <source>
        <dbReference type="SAM" id="MobiDB-lite"/>
    </source>
</evidence>
<evidence type="ECO:0000313" key="15">
    <source>
        <dbReference type="Proteomes" id="UP000275408"/>
    </source>
</evidence>
<keyword evidence="4 12" id="KW-1133">Transmembrane helix</keyword>
<dbReference type="GO" id="GO:0005886">
    <property type="term" value="C:plasma membrane"/>
    <property type="evidence" value="ECO:0007669"/>
    <property type="project" value="UniProtKB-SubCell"/>
</dbReference>
<reference evidence="14 15" key="1">
    <citation type="journal article" date="2018" name="Sci. Rep.">
        <title>Comparative analysis of the Pocillopora damicornis genome highlights role of immune system in coral evolution.</title>
        <authorList>
            <person name="Cunning R."/>
            <person name="Bay R.A."/>
            <person name="Gillette P."/>
            <person name="Baker A.C."/>
            <person name="Traylor-Knowles N."/>
        </authorList>
    </citation>
    <scope>NUCLEOTIDE SEQUENCE [LARGE SCALE GENOMIC DNA]</scope>
    <source>
        <strain evidence="14">RSMAS</strain>
        <tissue evidence="14">Whole animal</tissue>
    </source>
</reference>
<evidence type="ECO:0000256" key="6">
    <source>
        <dbReference type="ARBA" id="ARBA00023136"/>
    </source>
</evidence>
<feature type="compositionally biased region" description="Polar residues" evidence="11">
    <location>
        <begin position="313"/>
        <end position="330"/>
    </location>
</feature>
<protein>
    <recommendedName>
        <fullName evidence="13">G-protein coupled receptors family 1 profile domain-containing protein</fullName>
    </recommendedName>
</protein>
<evidence type="ECO:0000256" key="10">
    <source>
        <dbReference type="RuleBase" id="RU000688"/>
    </source>
</evidence>
<evidence type="ECO:0000256" key="12">
    <source>
        <dbReference type="SAM" id="Phobius"/>
    </source>
</evidence>
<evidence type="ECO:0000256" key="4">
    <source>
        <dbReference type="ARBA" id="ARBA00022989"/>
    </source>
</evidence>
<dbReference type="Proteomes" id="UP000275408">
    <property type="component" value="Unassembled WGS sequence"/>
</dbReference>
<feature type="transmembrane region" description="Helical" evidence="12">
    <location>
        <begin position="118"/>
        <end position="136"/>
    </location>
</feature>
<comment type="caution">
    <text evidence="14">The sequence shown here is derived from an EMBL/GenBank/DDBJ whole genome shotgun (WGS) entry which is preliminary data.</text>
</comment>
<feature type="domain" description="G-protein coupled receptors family 1 profile" evidence="13">
    <location>
        <begin position="53"/>
        <end position="290"/>
    </location>
</feature>
<evidence type="ECO:0000313" key="14">
    <source>
        <dbReference type="EMBL" id="RMX59108.1"/>
    </source>
</evidence>
<dbReference type="InterPro" id="IPR000276">
    <property type="entry name" value="GPCR_Rhodpsn"/>
</dbReference>
<evidence type="ECO:0000259" key="13">
    <source>
        <dbReference type="PROSITE" id="PS50262"/>
    </source>
</evidence>
<dbReference type="GO" id="GO:0004930">
    <property type="term" value="F:G protein-coupled receptor activity"/>
    <property type="evidence" value="ECO:0007669"/>
    <property type="project" value="UniProtKB-KW"/>
</dbReference>
<sequence>MELKMADNSTMISNRTSQLSCGQEILEGESYHYDLNISIIVINTPFAIFAVLSNLLVISTICKSQELRVPANILLSSLAVTDLLVGLITQPLFVTWRLMLHYPSTICNSEVVHSLYEAFLHLCTGGSFLCLAYLSTDRFLAVSKPLHYRAKVTTTQAARNMIILWVVWIGIVVLRYSGIDEETNQTITSVIAGTLVLYLLAAQIALIISIKRNSIHALHSEKNTANIAYKREARVALTIVYIFLALLVFLLPAVVVQIVLGFTSSNQSKTELNLAISALLINSSANPLIYFWRSRDMRKAARNLFLGPATNTGAAESIGSSDRNSGGNSERSLEDAV</sequence>
<evidence type="ECO:0000256" key="2">
    <source>
        <dbReference type="ARBA" id="ARBA00022475"/>
    </source>
</evidence>
<feature type="transmembrane region" description="Helical" evidence="12">
    <location>
        <begin position="157"/>
        <end position="178"/>
    </location>
</feature>
<comment type="subcellular location">
    <subcellularLocation>
        <location evidence="1">Cell membrane</location>
        <topology evidence="1">Multi-pass membrane protein</topology>
    </subcellularLocation>
</comment>
<keyword evidence="5 10" id="KW-0297">G-protein coupled receptor</keyword>
<accession>A0A3M6V0M4</accession>
<gene>
    <name evidence="14" type="ORF">pdam_00009797</name>
</gene>
<dbReference type="PRINTS" id="PR00237">
    <property type="entry name" value="GPCRRHODOPSN"/>
</dbReference>
<dbReference type="InterPro" id="IPR017452">
    <property type="entry name" value="GPCR_Rhodpsn_7TM"/>
</dbReference>
<dbReference type="PANTHER" id="PTHR24246:SF27">
    <property type="entry name" value="ADENOSINE RECEPTOR, ISOFORM A"/>
    <property type="match status" value="1"/>
</dbReference>
<dbReference type="Pfam" id="PF00001">
    <property type="entry name" value="7tm_1"/>
    <property type="match status" value="1"/>
</dbReference>
<feature type="region of interest" description="Disordered" evidence="11">
    <location>
        <begin position="313"/>
        <end position="337"/>
    </location>
</feature>
<name>A0A3M6V0M4_POCDA</name>
<dbReference type="Gene3D" id="1.20.1070.10">
    <property type="entry name" value="Rhodopsin 7-helix transmembrane proteins"/>
    <property type="match status" value="1"/>
</dbReference>
<dbReference type="PROSITE" id="PS00237">
    <property type="entry name" value="G_PROTEIN_RECEP_F1_1"/>
    <property type="match status" value="1"/>
</dbReference>
<feature type="transmembrane region" description="Helical" evidence="12">
    <location>
        <begin position="37"/>
        <end position="61"/>
    </location>
</feature>
<keyword evidence="9 10" id="KW-0807">Transducer</keyword>
<keyword evidence="15" id="KW-1185">Reference proteome</keyword>
<dbReference type="EMBL" id="RCHS01000399">
    <property type="protein sequence ID" value="RMX59108.1"/>
    <property type="molecule type" value="Genomic_DNA"/>
</dbReference>
<proteinExistence type="inferred from homology"/>
<keyword evidence="3 10" id="KW-0812">Transmembrane</keyword>
<evidence type="ECO:0000256" key="8">
    <source>
        <dbReference type="ARBA" id="ARBA00023180"/>
    </source>
</evidence>
<keyword evidence="8" id="KW-0325">Glycoprotein</keyword>
<dbReference type="PROSITE" id="PS50262">
    <property type="entry name" value="G_PROTEIN_RECEP_F1_2"/>
    <property type="match status" value="1"/>
</dbReference>
<organism evidence="14 15">
    <name type="scientific">Pocillopora damicornis</name>
    <name type="common">Cauliflower coral</name>
    <name type="synonym">Millepora damicornis</name>
    <dbReference type="NCBI Taxonomy" id="46731"/>
    <lineage>
        <taxon>Eukaryota</taxon>
        <taxon>Metazoa</taxon>
        <taxon>Cnidaria</taxon>
        <taxon>Anthozoa</taxon>
        <taxon>Hexacorallia</taxon>
        <taxon>Scleractinia</taxon>
        <taxon>Astrocoeniina</taxon>
        <taxon>Pocilloporidae</taxon>
        <taxon>Pocillopora</taxon>
    </lineage>
</organism>
<feature type="transmembrane region" description="Helical" evidence="12">
    <location>
        <begin position="272"/>
        <end position="292"/>
    </location>
</feature>
<dbReference type="CDD" id="cd00637">
    <property type="entry name" value="7tm_classA_rhodopsin-like"/>
    <property type="match status" value="1"/>
</dbReference>
<feature type="transmembrane region" description="Helical" evidence="12">
    <location>
        <begin position="235"/>
        <end position="260"/>
    </location>
</feature>
<keyword evidence="2" id="KW-1003">Cell membrane</keyword>
<feature type="transmembrane region" description="Helical" evidence="12">
    <location>
        <begin position="73"/>
        <end position="98"/>
    </location>
</feature>
<dbReference type="STRING" id="46731.A0A3M6V0M4"/>
<comment type="similarity">
    <text evidence="10">Belongs to the G-protein coupled receptor 1 family.</text>
</comment>
<dbReference type="SMART" id="SM01381">
    <property type="entry name" value="7TM_GPCR_Srsx"/>
    <property type="match status" value="1"/>
</dbReference>
<evidence type="ECO:0000256" key="7">
    <source>
        <dbReference type="ARBA" id="ARBA00023170"/>
    </source>
</evidence>
<dbReference type="SUPFAM" id="SSF81321">
    <property type="entry name" value="Family A G protein-coupled receptor-like"/>
    <property type="match status" value="1"/>
</dbReference>
<dbReference type="AlphaFoldDB" id="A0A3M6V0M4"/>
<evidence type="ECO:0000256" key="3">
    <source>
        <dbReference type="ARBA" id="ARBA00022692"/>
    </source>
</evidence>
<dbReference type="OrthoDB" id="5970632at2759"/>
<evidence type="ECO:0000256" key="5">
    <source>
        <dbReference type="ARBA" id="ARBA00023040"/>
    </source>
</evidence>
<keyword evidence="6 12" id="KW-0472">Membrane</keyword>
<keyword evidence="7 10" id="KW-0675">Receptor</keyword>
<evidence type="ECO:0000256" key="9">
    <source>
        <dbReference type="ARBA" id="ARBA00023224"/>
    </source>
</evidence>
<evidence type="ECO:0000256" key="1">
    <source>
        <dbReference type="ARBA" id="ARBA00004651"/>
    </source>
</evidence>
<dbReference type="PANTHER" id="PTHR24246">
    <property type="entry name" value="OLFACTORY RECEPTOR AND ADENOSINE RECEPTOR"/>
    <property type="match status" value="1"/>
</dbReference>
<feature type="transmembrane region" description="Helical" evidence="12">
    <location>
        <begin position="190"/>
        <end position="210"/>
    </location>
</feature>